<name>A0A1S7UBT0_9HYPH</name>
<dbReference type="Pfam" id="PF05378">
    <property type="entry name" value="Hydant_A_N"/>
    <property type="match status" value="1"/>
</dbReference>
<dbReference type="RefSeq" id="WP_080855451.1">
    <property type="nucleotide sequence ID" value="NZ_LT009778.1"/>
</dbReference>
<evidence type="ECO:0000313" key="5">
    <source>
        <dbReference type="Proteomes" id="UP000192140"/>
    </source>
</evidence>
<dbReference type="PANTHER" id="PTHR11365:SF23">
    <property type="entry name" value="HYPOTHETICAL 5-OXOPROLINASE (EUROFUNG)-RELATED"/>
    <property type="match status" value="1"/>
</dbReference>
<dbReference type="PANTHER" id="PTHR11365">
    <property type="entry name" value="5-OXOPROLINASE RELATED"/>
    <property type="match status" value="1"/>
</dbReference>
<keyword evidence="4" id="KW-0378">Hydrolase</keyword>
<feature type="domain" description="Hydantoinase/oxoprolinase N-terminal" evidence="2">
    <location>
        <begin position="3"/>
        <end position="179"/>
    </location>
</feature>
<dbReference type="AlphaFoldDB" id="A0A1S7UBT0"/>
<keyword evidence="5" id="KW-1185">Reference proteome</keyword>
<dbReference type="Pfam" id="PF01968">
    <property type="entry name" value="Hydantoinase_A"/>
    <property type="match status" value="1"/>
</dbReference>
<evidence type="ECO:0000313" key="4">
    <source>
        <dbReference type="EMBL" id="CVI64249.1"/>
    </source>
</evidence>
<proteinExistence type="predicted"/>
<dbReference type="Pfam" id="PF19278">
    <property type="entry name" value="Hydant_A_C"/>
    <property type="match status" value="1"/>
</dbReference>
<dbReference type="SUPFAM" id="SSF53067">
    <property type="entry name" value="Actin-like ATPase domain"/>
    <property type="match status" value="1"/>
</dbReference>
<dbReference type="InterPro" id="IPR045079">
    <property type="entry name" value="Oxoprolinase-like"/>
</dbReference>
<reference evidence="4" key="1">
    <citation type="submission" date="2016-01" db="EMBL/GenBank/DDBJ databases">
        <authorList>
            <person name="Regsiter A."/>
            <person name="william w."/>
        </authorList>
    </citation>
    <scope>NUCLEOTIDE SEQUENCE</scope>
    <source>
        <strain evidence="4">NCPPB 1641</strain>
    </source>
</reference>
<organism evidence="4 5">
    <name type="scientific">Agrobacterium deltaense NCPPB 1641</name>
    <dbReference type="NCBI Taxonomy" id="1183425"/>
    <lineage>
        <taxon>Bacteria</taxon>
        <taxon>Pseudomonadati</taxon>
        <taxon>Pseudomonadota</taxon>
        <taxon>Alphaproteobacteria</taxon>
        <taxon>Hyphomicrobiales</taxon>
        <taxon>Rhizobiaceae</taxon>
        <taxon>Rhizobium/Agrobacterium group</taxon>
        <taxon>Agrobacterium</taxon>
    </lineage>
</organism>
<dbReference type="GO" id="GO:0017168">
    <property type="term" value="F:5-oxoprolinase (ATP-hydrolyzing) activity"/>
    <property type="evidence" value="ECO:0007669"/>
    <property type="project" value="UniProtKB-EC"/>
</dbReference>
<dbReference type="InterPro" id="IPR049517">
    <property type="entry name" value="ACX-like_C"/>
</dbReference>
<comment type="caution">
    <text evidence="4">The sequence shown here is derived from an EMBL/GenBank/DDBJ whole genome shotgun (WGS) entry which is preliminary data.</text>
</comment>
<feature type="domain" description="Hydantoinase A/oxoprolinase" evidence="1">
    <location>
        <begin position="202"/>
        <end position="487"/>
    </location>
</feature>
<evidence type="ECO:0000259" key="2">
    <source>
        <dbReference type="Pfam" id="PF05378"/>
    </source>
</evidence>
<dbReference type="EMBL" id="FCNP01000051">
    <property type="protein sequence ID" value="CVI64249.1"/>
    <property type="molecule type" value="Genomic_DNA"/>
</dbReference>
<dbReference type="GO" id="GO:0005829">
    <property type="term" value="C:cytosol"/>
    <property type="evidence" value="ECO:0007669"/>
    <property type="project" value="TreeGrafter"/>
</dbReference>
<dbReference type="InterPro" id="IPR043129">
    <property type="entry name" value="ATPase_NBD"/>
</dbReference>
<evidence type="ECO:0000259" key="3">
    <source>
        <dbReference type="Pfam" id="PF19278"/>
    </source>
</evidence>
<dbReference type="Proteomes" id="UP000192140">
    <property type="component" value="Unassembled WGS sequence"/>
</dbReference>
<feature type="domain" description="Acetophenone carboxylase-like C-terminal" evidence="3">
    <location>
        <begin position="511"/>
        <end position="670"/>
    </location>
</feature>
<dbReference type="InterPro" id="IPR002821">
    <property type="entry name" value="Hydantoinase_A"/>
</dbReference>
<sequence>MRRIGIDVGGTFTDFVVQNTTDGTVQYYKLSSTPSDPSEAILAGLSRIVEEFGFPASDVDYIGHGTTVATNMIIEERGAETGLLTTRGFRDVLAIGRQNRPSLYDTSVAKASPLVDRYRRLDVDERLAANGDVILDLDEEQLRAQAERLAQSGVEAVAICFLHSYRNPEHEERALAVVQAAMPDAYISISSKVLPEFREYERTSTTVLNTYVGPKMDRYLSRLSGGIAKIGIPVEPMTIHSNGGVLSLESVRRLPVATCLSGPAAGVVGAATVGVRAGMPNLVTFDVGGTSTDVALILNGHALFTSGRLVADHPVKLPMVDIHVIGAGGGSIAGVDDASALKVGPRSAGAAPGPAAYDRGGVVPTLTDANIALNRLDPVALLRGRMPINRELALKAIKENVADPLELTVEEAAYGILQVATANMSRAIRAVTTERGYDLDDLTLFAYGGAGPLHATEVARECGIKRVLIPQEPGTMCARGALLSDVSLDFLRTCLTVVNADTWTEVWTLLHELRRDGEAWLASEKVPEENRRYNLAVDAHYRGQNFEITVSVNDFDESGLEIFQKKFGEAHEAEYGYDIPGRDIEIVNCRVQAIGVTAKFEPATHIGGESVADAKIGERPVYFGSDGWIDTPVYERSALPVNQSLAGPAVIDEMSSTTIVLPGQQASVDSSGNIIVQA</sequence>
<dbReference type="InterPro" id="IPR008040">
    <property type="entry name" value="Hydant_A_N"/>
</dbReference>
<dbReference type="GO" id="GO:0006749">
    <property type="term" value="P:glutathione metabolic process"/>
    <property type="evidence" value="ECO:0007669"/>
    <property type="project" value="TreeGrafter"/>
</dbReference>
<gene>
    <name evidence="4" type="ORF">AGR7A_pTi0025</name>
</gene>
<accession>A0A1S7UBT0</accession>
<evidence type="ECO:0000259" key="1">
    <source>
        <dbReference type="Pfam" id="PF01968"/>
    </source>
</evidence>
<dbReference type="EC" id="3.5.2.9" evidence="4"/>
<protein>
    <submittedName>
        <fullName evidence="4">5-oxoprolinase (ATP-hydrolyzing)</fullName>
        <ecNumber evidence="4">3.5.2.9</ecNumber>
    </submittedName>
</protein>